<keyword evidence="1" id="KW-0472">Membrane</keyword>
<feature type="transmembrane region" description="Helical" evidence="1">
    <location>
        <begin position="52"/>
        <end position="69"/>
    </location>
</feature>
<keyword evidence="1" id="KW-1133">Transmembrane helix</keyword>
<reference evidence="2 3" key="1">
    <citation type="submission" date="2016-01" db="EMBL/GenBank/DDBJ databases">
        <authorList>
            <person name="Oliw E.H."/>
        </authorList>
    </citation>
    <scope>NUCLEOTIDE SEQUENCE [LARGE SCALE GENOMIC DNA]</scope>
    <source>
        <strain evidence="2 3">Kerr 14</strain>
    </source>
</reference>
<organism evidence="2 3">
    <name type="scientific">Agrobacterium tumefaciens str. Kerr 14</name>
    <dbReference type="NCBI Taxonomy" id="1183424"/>
    <lineage>
        <taxon>Bacteria</taxon>
        <taxon>Pseudomonadati</taxon>
        <taxon>Pseudomonadota</taxon>
        <taxon>Alphaproteobacteria</taxon>
        <taxon>Hyphomicrobiales</taxon>
        <taxon>Rhizobiaceae</taxon>
        <taxon>Rhizobium/Agrobacterium group</taxon>
        <taxon>Agrobacterium</taxon>
        <taxon>Agrobacterium tumefaciens complex</taxon>
    </lineage>
</organism>
<accession>A0A1S7Q355</accession>
<sequence>MKSITSIKIQPAFARIFVGFHDLDVVIISIFLNDIRLILGGVFLMVRGHSDILRGPHFAVFIILVFRFCH</sequence>
<feature type="transmembrane region" description="Helical" evidence="1">
    <location>
        <begin position="12"/>
        <end position="32"/>
    </location>
</feature>
<protein>
    <submittedName>
        <fullName evidence="2">Uncharacterized protein</fullName>
    </submittedName>
</protein>
<dbReference type="Proteomes" id="UP000191897">
    <property type="component" value="Unassembled WGS sequence"/>
</dbReference>
<name>A0A1S7Q355_AGRTU</name>
<evidence type="ECO:0000256" key="1">
    <source>
        <dbReference type="SAM" id="Phobius"/>
    </source>
</evidence>
<evidence type="ECO:0000313" key="3">
    <source>
        <dbReference type="Proteomes" id="UP000191897"/>
    </source>
</evidence>
<dbReference type="AlphaFoldDB" id="A0A1S7Q355"/>
<evidence type="ECO:0000313" key="2">
    <source>
        <dbReference type="EMBL" id="CUX30645.1"/>
    </source>
</evidence>
<gene>
    <name evidence="2" type="ORF">AGR4C_Cc50389</name>
</gene>
<keyword evidence="1" id="KW-0812">Transmembrane</keyword>
<proteinExistence type="predicted"/>
<dbReference type="EMBL" id="FBWC01000014">
    <property type="protein sequence ID" value="CUX30645.1"/>
    <property type="molecule type" value="Genomic_DNA"/>
</dbReference>